<gene>
    <name evidence="3" type="ORF">DY000_02025231</name>
</gene>
<dbReference type="Proteomes" id="UP000266723">
    <property type="component" value="Unassembled WGS sequence"/>
</dbReference>
<feature type="compositionally biased region" description="Basic and acidic residues" evidence="1">
    <location>
        <begin position="397"/>
        <end position="408"/>
    </location>
</feature>
<feature type="region of interest" description="Disordered" evidence="1">
    <location>
        <begin position="393"/>
        <end position="418"/>
    </location>
</feature>
<dbReference type="InterPro" id="IPR021109">
    <property type="entry name" value="Peptidase_aspartic_dom_sf"/>
</dbReference>
<evidence type="ECO:0000313" key="4">
    <source>
        <dbReference type="Proteomes" id="UP000266723"/>
    </source>
</evidence>
<comment type="caution">
    <text evidence="3">The sequence shown here is derived from an EMBL/GenBank/DDBJ whole genome shotgun (WGS) entry which is preliminary data.</text>
</comment>
<keyword evidence="2" id="KW-1133">Transmembrane helix</keyword>
<name>A0ABQ7EKW6_BRACR</name>
<evidence type="ECO:0000313" key="3">
    <source>
        <dbReference type="EMBL" id="KAF3597218.1"/>
    </source>
</evidence>
<feature type="compositionally biased region" description="Polar residues" evidence="1">
    <location>
        <begin position="438"/>
        <end position="453"/>
    </location>
</feature>
<dbReference type="EMBL" id="QGKV02000299">
    <property type="protein sequence ID" value="KAF3597218.1"/>
    <property type="molecule type" value="Genomic_DNA"/>
</dbReference>
<feature type="region of interest" description="Disordered" evidence="1">
    <location>
        <begin position="434"/>
        <end position="488"/>
    </location>
</feature>
<feature type="region of interest" description="Disordered" evidence="1">
    <location>
        <begin position="317"/>
        <end position="352"/>
    </location>
</feature>
<evidence type="ECO:0000256" key="2">
    <source>
        <dbReference type="SAM" id="Phobius"/>
    </source>
</evidence>
<dbReference type="PANTHER" id="PTHR33067:SF31">
    <property type="entry name" value="RNA-DIRECTED DNA POLYMERASE"/>
    <property type="match status" value="1"/>
</dbReference>
<evidence type="ECO:0000256" key="1">
    <source>
        <dbReference type="SAM" id="MobiDB-lite"/>
    </source>
</evidence>
<dbReference type="PANTHER" id="PTHR33067">
    <property type="entry name" value="RNA-DIRECTED DNA POLYMERASE-RELATED"/>
    <property type="match status" value="1"/>
</dbReference>
<keyword evidence="2" id="KW-0472">Membrane</keyword>
<proteinExistence type="predicted"/>
<keyword evidence="4" id="KW-1185">Reference proteome</keyword>
<accession>A0ABQ7EKW6</accession>
<feature type="transmembrane region" description="Helical" evidence="2">
    <location>
        <begin position="60"/>
        <end position="80"/>
    </location>
</feature>
<feature type="compositionally biased region" description="Basic residues" evidence="1">
    <location>
        <begin position="470"/>
        <end position="483"/>
    </location>
</feature>
<feature type="region of interest" description="Disordered" evidence="1">
    <location>
        <begin position="777"/>
        <end position="799"/>
    </location>
</feature>
<organism evidence="3 4">
    <name type="scientific">Brassica cretica</name>
    <name type="common">Mustard</name>
    <dbReference type="NCBI Taxonomy" id="69181"/>
    <lineage>
        <taxon>Eukaryota</taxon>
        <taxon>Viridiplantae</taxon>
        <taxon>Streptophyta</taxon>
        <taxon>Embryophyta</taxon>
        <taxon>Tracheophyta</taxon>
        <taxon>Spermatophyta</taxon>
        <taxon>Magnoliopsida</taxon>
        <taxon>eudicotyledons</taxon>
        <taxon>Gunneridae</taxon>
        <taxon>Pentapetalae</taxon>
        <taxon>rosids</taxon>
        <taxon>malvids</taxon>
        <taxon>Brassicales</taxon>
        <taxon>Brassicaceae</taxon>
        <taxon>Brassiceae</taxon>
        <taxon>Brassica</taxon>
    </lineage>
</organism>
<dbReference type="Gene3D" id="2.40.70.10">
    <property type="entry name" value="Acid Proteases"/>
    <property type="match status" value="1"/>
</dbReference>
<sequence length="824" mass="93748">MFQSRFEGQHKDGGKGEWEQAKEFRRVLLVFVVKSQRKLRLRRNEKRFDRDSKGNTKEELIEALAIGAVAAGVVLAALVIRTTPPSRAKLWESKSALSISVIRGNSGYLTFPERPSFGESSVATWRPSRVHARSLRSDRAVFALGCYVATELRRGLGHYVPRASVDRYHNFSADRLLGYPVDRHQRNYLSPDLGLQLLLFGLEKLSIDSNNGVSIDTPFRPSIDTTNMLLIDFPSMERYERKPPPETQERKIEEKVDQVLQDLQQLTVGFNGKIDDVYTNMNTKFKSLSTPVKKLEIQEHEKLQEGDFEVESSMSFGSSHWCQSTPRKEHRPTESSEHQPTYPVQHRSTPSMESVASCETLRIKTHEEFADRHPHPPQPYLVTTEDIDWQQQSATEQHQKLGNDRHESPNINRHQPFAYRVRIPSIDVARLNALRNPSKPSGTSKDNNSQQSEDASEPMVVKQTTEGRTSRRRKEKVPKHLKRGANEKEMDNFTKRFLRIPTDKPFDEAYFTHILLTFFRETKETEQDFERIFHQVREKMRHRITLKKKSDSGKLVVPCLIRGNDHPSALCDTSSLVSILPKVMADHLGLEIEPSKDLFTFVDYSKKNLGGIIRNLEVKIGNALVPVDLRVLDIKLDWNCSLLLVRDSMATVGAVCKMQTNKLCLTLIDPNVCYDPARVVKCGNQNSHRRDLVMKESQVNLTFLGDHARHTVSGLGRTALAICWDKQRSPYGEKDKTSRALHMASRPGKAKLAIWRVGKDKAALTIWQAVRDKPCSPFGERAGHGRTSHMASGPGQGRTRHMAIRPRQAGLAIWRAVQARPHTP</sequence>
<protein>
    <submittedName>
        <fullName evidence="3">Uncharacterized protein</fullName>
    </submittedName>
</protein>
<reference evidence="3 4" key="1">
    <citation type="journal article" date="2020" name="BMC Genomics">
        <title>Intraspecific diversification of the crop wild relative Brassica cretica Lam. using demographic model selection.</title>
        <authorList>
            <person name="Kioukis A."/>
            <person name="Michalopoulou V.A."/>
            <person name="Briers L."/>
            <person name="Pirintsos S."/>
            <person name="Studholme D.J."/>
            <person name="Pavlidis P."/>
            <person name="Sarris P.F."/>
        </authorList>
    </citation>
    <scope>NUCLEOTIDE SEQUENCE [LARGE SCALE GENOMIC DNA]</scope>
    <source>
        <strain evidence="4">cv. PFS-1207/04</strain>
    </source>
</reference>
<keyword evidence="2" id="KW-0812">Transmembrane</keyword>